<accession>A0A1I7ISS1</accession>
<organism evidence="2 3">
    <name type="scientific">Pustulibacterium marinum</name>
    <dbReference type="NCBI Taxonomy" id="1224947"/>
    <lineage>
        <taxon>Bacteria</taxon>
        <taxon>Pseudomonadati</taxon>
        <taxon>Bacteroidota</taxon>
        <taxon>Flavobacteriia</taxon>
        <taxon>Flavobacteriales</taxon>
        <taxon>Flavobacteriaceae</taxon>
        <taxon>Pustulibacterium</taxon>
    </lineage>
</organism>
<dbReference type="RefSeq" id="WP_143106464.1">
    <property type="nucleotide sequence ID" value="NZ_FPBK01000021.1"/>
</dbReference>
<gene>
    <name evidence="2" type="ORF">SAMN05216480_12112</name>
</gene>
<evidence type="ECO:0000256" key="1">
    <source>
        <dbReference type="SAM" id="SignalP"/>
    </source>
</evidence>
<feature type="chain" id="PRO_5011700025" evidence="1">
    <location>
        <begin position="22"/>
        <end position="196"/>
    </location>
</feature>
<protein>
    <submittedName>
        <fullName evidence="2">Uncharacterized protein</fullName>
    </submittedName>
</protein>
<keyword evidence="1" id="KW-0732">Signal</keyword>
<reference evidence="2 3" key="1">
    <citation type="submission" date="2016-10" db="EMBL/GenBank/DDBJ databases">
        <authorList>
            <person name="de Groot N.N."/>
        </authorList>
    </citation>
    <scope>NUCLEOTIDE SEQUENCE [LARGE SCALE GENOMIC DNA]</scope>
    <source>
        <strain evidence="2 3">CGMCC 1.12333</strain>
    </source>
</reference>
<dbReference type="OrthoDB" id="1365906at2"/>
<keyword evidence="3" id="KW-1185">Reference proteome</keyword>
<dbReference type="AlphaFoldDB" id="A0A1I7ISS1"/>
<evidence type="ECO:0000313" key="3">
    <source>
        <dbReference type="Proteomes" id="UP000199138"/>
    </source>
</evidence>
<feature type="signal peptide" evidence="1">
    <location>
        <begin position="1"/>
        <end position="21"/>
    </location>
</feature>
<sequence>MNKQLLKCFLGLLFFMQLSMAQQDVEVTFMLENHASIETYLEAQQVSFFEGELATLKGFENFVAFSKVGKLAVPEAYFFNAQGELIKNRNKGVSCGATIKKLAKVAHMKTDPTQTLEDFLKDVHILDQRTFMEDGTTLYVVINWAKFLSEQSEVSFNWFNSLHHSDTLKVKVLLLNLDLQEAWNMTQDQKDFLGVL</sequence>
<dbReference type="Proteomes" id="UP000199138">
    <property type="component" value="Unassembled WGS sequence"/>
</dbReference>
<dbReference type="STRING" id="1224947.SAMN05216480_12112"/>
<evidence type="ECO:0000313" key="2">
    <source>
        <dbReference type="EMBL" id="SFU75911.1"/>
    </source>
</evidence>
<name>A0A1I7ISS1_9FLAO</name>
<proteinExistence type="predicted"/>
<dbReference type="EMBL" id="FPBK01000021">
    <property type="protein sequence ID" value="SFU75911.1"/>
    <property type="molecule type" value="Genomic_DNA"/>
</dbReference>